<feature type="compositionally biased region" description="Low complexity" evidence="1">
    <location>
        <begin position="167"/>
        <end position="194"/>
    </location>
</feature>
<dbReference type="InterPro" id="IPR021312">
    <property type="entry name" value="DUF2889"/>
</dbReference>
<dbReference type="EMBL" id="FZMO01000558">
    <property type="protein sequence ID" value="SNQ52044.1"/>
    <property type="molecule type" value="Genomic_DNA"/>
</dbReference>
<accession>A0A2I2L2A1</accession>
<dbReference type="Pfam" id="PF11136">
    <property type="entry name" value="DUF2889"/>
    <property type="match status" value="1"/>
</dbReference>
<evidence type="ECO:0000313" key="2">
    <source>
        <dbReference type="EMBL" id="SNQ52044.1"/>
    </source>
</evidence>
<evidence type="ECO:0000256" key="1">
    <source>
        <dbReference type="SAM" id="MobiDB-lite"/>
    </source>
</evidence>
<sequence length="280" mass="28816">MAAALLHRRSIDIEVYTDDDDDVFVVRTRLRDIRPWHPDADRVVMHDIELDLHVRQDDLRIVAVEPRMNAYPHAECPLINPNLQRLVGLSVRGGFTRALREHIGGAEGCAHLHELARTAGPAIMQATMGARAVRRLGVTLDPATAPPPRPAAAAAAAAPIIPGAATPGAAAATPAGGAPTATGAPTGEAVAVAGDSRPGGVRGTRTPPPPRGAEQASAPAAAEAGKQPVGPPPGAASCHIWASDGVASRKLAAGWIPGVDAYPAPVLAAFEQARQQDPVG</sequence>
<feature type="region of interest" description="Disordered" evidence="1">
    <location>
        <begin position="167"/>
        <end position="236"/>
    </location>
</feature>
<protein>
    <recommendedName>
        <fullName evidence="4">DUF2889 domain-containing protein</fullName>
    </recommendedName>
</protein>
<feature type="compositionally biased region" description="Low complexity" evidence="1">
    <location>
        <begin position="212"/>
        <end position="228"/>
    </location>
</feature>
<dbReference type="RefSeq" id="WP_165818690.1">
    <property type="nucleotide sequence ID" value="NZ_FZMO01000558.1"/>
</dbReference>
<keyword evidence="3" id="KW-1185">Reference proteome</keyword>
<name>A0A2I2L2A1_9ACTN</name>
<dbReference type="AlphaFoldDB" id="A0A2I2L2A1"/>
<dbReference type="Proteomes" id="UP000234331">
    <property type="component" value="Unassembled WGS sequence"/>
</dbReference>
<organism evidence="2 3">
    <name type="scientific">Frankia canadensis</name>
    <dbReference type="NCBI Taxonomy" id="1836972"/>
    <lineage>
        <taxon>Bacteria</taxon>
        <taxon>Bacillati</taxon>
        <taxon>Actinomycetota</taxon>
        <taxon>Actinomycetes</taxon>
        <taxon>Frankiales</taxon>
        <taxon>Frankiaceae</taxon>
        <taxon>Frankia</taxon>
    </lineage>
</organism>
<gene>
    <name evidence="2" type="ORF">FRACA_90047</name>
</gene>
<evidence type="ECO:0008006" key="4">
    <source>
        <dbReference type="Google" id="ProtNLM"/>
    </source>
</evidence>
<proteinExistence type="predicted"/>
<reference evidence="2 3" key="1">
    <citation type="submission" date="2017-06" db="EMBL/GenBank/DDBJ databases">
        <authorList>
            <person name="Kim H.J."/>
            <person name="Triplett B.A."/>
        </authorList>
    </citation>
    <scope>NUCLEOTIDE SEQUENCE [LARGE SCALE GENOMIC DNA]</scope>
    <source>
        <strain evidence="2">FRACA_ARgP5</strain>
    </source>
</reference>
<evidence type="ECO:0000313" key="3">
    <source>
        <dbReference type="Proteomes" id="UP000234331"/>
    </source>
</evidence>